<protein>
    <submittedName>
        <fullName evidence="3">Uncharacterized protein</fullName>
    </submittedName>
</protein>
<evidence type="ECO:0000256" key="1">
    <source>
        <dbReference type="SAM" id="Phobius"/>
    </source>
</evidence>
<proteinExistence type="predicted"/>
<keyword evidence="1" id="KW-1133">Transmembrane helix</keyword>
<dbReference type="EMBL" id="CACVAW010000014">
    <property type="protein sequence ID" value="CAA6804623.1"/>
    <property type="molecule type" value="Genomic_DNA"/>
</dbReference>
<gene>
    <name evidence="3" type="ORF">HELGO_WM33344</name>
</gene>
<feature type="chain" id="PRO_5027685071" evidence="2">
    <location>
        <begin position="25"/>
        <end position="67"/>
    </location>
</feature>
<feature type="signal peptide" evidence="2">
    <location>
        <begin position="1"/>
        <end position="24"/>
    </location>
</feature>
<reference evidence="3" key="1">
    <citation type="submission" date="2020-01" db="EMBL/GenBank/DDBJ databases">
        <authorList>
            <person name="Meier V. D."/>
            <person name="Meier V D."/>
        </authorList>
    </citation>
    <scope>NUCLEOTIDE SEQUENCE</scope>
    <source>
        <strain evidence="3">HLG_WM_MAG_12</strain>
    </source>
</reference>
<keyword evidence="2" id="KW-0732">Signal</keyword>
<evidence type="ECO:0000313" key="3">
    <source>
        <dbReference type="EMBL" id="CAA6804623.1"/>
    </source>
</evidence>
<accession>A0A6S6SMT4</accession>
<sequence length="67" mass="6766">MKKFAKMLGLSVVGLLGISSSASAVTVSASDIDFTTVIASIGVVTVALIGLGVTILGARKIVSFINR</sequence>
<feature type="transmembrane region" description="Helical" evidence="1">
    <location>
        <begin position="34"/>
        <end position="58"/>
    </location>
</feature>
<evidence type="ECO:0000256" key="2">
    <source>
        <dbReference type="SAM" id="SignalP"/>
    </source>
</evidence>
<organism evidence="3">
    <name type="scientific">uncultured Campylobacterales bacterium</name>
    <dbReference type="NCBI Taxonomy" id="352960"/>
    <lineage>
        <taxon>Bacteria</taxon>
        <taxon>Pseudomonadati</taxon>
        <taxon>Campylobacterota</taxon>
        <taxon>Epsilonproteobacteria</taxon>
        <taxon>Campylobacterales</taxon>
        <taxon>environmental samples</taxon>
    </lineage>
</organism>
<keyword evidence="1" id="KW-0812">Transmembrane</keyword>
<keyword evidence="1" id="KW-0472">Membrane</keyword>
<dbReference type="AlphaFoldDB" id="A0A6S6SMT4"/>
<name>A0A6S6SMT4_9BACT</name>